<dbReference type="AlphaFoldDB" id="A0A9D5CAP6"/>
<keyword evidence="2" id="KW-1185">Reference proteome</keyword>
<evidence type="ECO:0000313" key="2">
    <source>
        <dbReference type="Proteomes" id="UP001085076"/>
    </source>
</evidence>
<dbReference type="Proteomes" id="UP001085076">
    <property type="component" value="Miscellaneous, Linkage group lg06"/>
</dbReference>
<accession>A0A9D5CAP6</accession>
<sequence>MQAITDLGERRGARIGEGIGSLKMGNGDWELENLKITYGARGSMRREYFLSLYGGGNSRKLTSLDDLESQNDVVDVHL</sequence>
<organism evidence="1 2">
    <name type="scientific">Dioscorea zingiberensis</name>
    <dbReference type="NCBI Taxonomy" id="325984"/>
    <lineage>
        <taxon>Eukaryota</taxon>
        <taxon>Viridiplantae</taxon>
        <taxon>Streptophyta</taxon>
        <taxon>Embryophyta</taxon>
        <taxon>Tracheophyta</taxon>
        <taxon>Spermatophyta</taxon>
        <taxon>Magnoliopsida</taxon>
        <taxon>Liliopsida</taxon>
        <taxon>Dioscoreales</taxon>
        <taxon>Dioscoreaceae</taxon>
        <taxon>Dioscorea</taxon>
    </lineage>
</organism>
<proteinExistence type="predicted"/>
<comment type="caution">
    <text evidence="1">The sequence shown here is derived from an EMBL/GenBank/DDBJ whole genome shotgun (WGS) entry which is preliminary data.</text>
</comment>
<name>A0A9D5CAP6_9LILI</name>
<reference evidence="1" key="2">
    <citation type="journal article" date="2022" name="Hortic Res">
        <title>The genome of Dioscorea zingiberensis sheds light on the biosynthesis, origin and evolution of the medicinally important diosgenin saponins.</title>
        <authorList>
            <person name="Li Y."/>
            <person name="Tan C."/>
            <person name="Li Z."/>
            <person name="Guo J."/>
            <person name="Li S."/>
            <person name="Chen X."/>
            <person name="Wang C."/>
            <person name="Dai X."/>
            <person name="Yang H."/>
            <person name="Song W."/>
            <person name="Hou L."/>
            <person name="Xu J."/>
            <person name="Tong Z."/>
            <person name="Xu A."/>
            <person name="Yuan X."/>
            <person name="Wang W."/>
            <person name="Yang Q."/>
            <person name="Chen L."/>
            <person name="Sun Z."/>
            <person name="Wang K."/>
            <person name="Pan B."/>
            <person name="Chen J."/>
            <person name="Bao Y."/>
            <person name="Liu F."/>
            <person name="Qi X."/>
            <person name="Gang D.R."/>
            <person name="Wen J."/>
            <person name="Li J."/>
        </authorList>
    </citation>
    <scope>NUCLEOTIDE SEQUENCE</scope>
    <source>
        <strain evidence="1">Dzin_1.0</strain>
    </source>
</reference>
<gene>
    <name evidence="1" type="ORF">J5N97_022503</name>
</gene>
<dbReference type="EMBL" id="JAGGNH010000006">
    <property type="protein sequence ID" value="KAJ0969626.1"/>
    <property type="molecule type" value="Genomic_DNA"/>
</dbReference>
<reference evidence="1" key="1">
    <citation type="submission" date="2021-03" db="EMBL/GenBank/DDBJ databases">
        <authorList>
            <person name="Li Z."/>
            <person name="Yang C."/>
        </authorList>
    </citation>
    <scope>NUCLEOTIDE SEQUENCE</scope>
    <source>
        <strain evidence="1">Dzin_1.0</strain>
        <tissue evidence="1">Leaf</tissue>
    </source>
</reference>
<evidence type="ECO:0000313" key="1">
    <source>
        <dbReference type="EMBL" id="KAJ0969626.1"/>
    </source>
</evidence>
<protein>
    <submittedName>
        <fullName evidence="1">Uncharacterized protein</fullName>
    </submittedName>
</protein>